<accession>A0A3D8I5I2</accession>
<dbReference type="HAMAP" id="MF_01020">
    <property type="entry name" value="HisE"/>
    <property type="match status" value="1"/>
</dbReference>
<comment type="pathway">
    <text evidence="5 15">Amino-acid biosynthesis; L-histidine biosynthesis; L-histidine from 5-phospho-alpha-D-ribose 1-diphosphate: step 2/9.</text>
</comment>
<feature type="region of interest" description="Phosphoribosyl-ATP pyrophosphohydrolase" evidence="15">
    <location>
        <begin position="127"/>
        <end position="228"/>
    </location>
</feature>
<keyword evidence="11 15" id="KW-0378">Hydrolase</keyword>
<dbReference type="GO" id="GO:0005524">
    <property type="term" value="F:ATP binding"/>
    <property type="evidence" value="ECO:0007669"/>
    <property type="project" value="UniProtKB-KW"/>
</dbReference>
<evidence type="ECO:0000256" key="5">
    <source>
        <dbReference type="ARBA" id="ARBA00005204"/>
    </source>
</evidence>
<evidence type="ECO:0000313" key="18">
    <source>
        <dbReference type="Proteomes" id="UP000256599"/>
    </source>
</evidence>
<evidence type="ECO:0000256" key="7">
    <source>
        <dbReference type="ARBA" id="ARBA00008299"/>
    </source>
</evidence>
<dbReference type="InterPro" id="IPR026660">
    <property type="entry name" value="PRA-CH"/>
</dbReference>
<dbReference type="InterPro" id="IPR002496">
    <property type="entry name" value="PRib_AMP_CycHydrolase_dom"/>
</dbReference>
<comment type="subcellular location">
    <subcellularLocation>
        <location evidence="3 15">Cytoplasm</location>
    </subcellularLocation>
</comment>
<keyword evidence="12 15" id="KW-0067">ATP-binding</keyword>
<name>A0A3D8I5I2_9HELI</name>
<dbReference type="Pfam" id="PF01502">
    <property type="entry name" value="PRA-CH"/>
    <property type="match status" value="1"/>
</dbReference>
<dbReference type="HAMAP" id="MF_01019">
    <property type="entry name" value="HisIE"/>
    <property type="match status" value="1"/>
</dbReference>
<evidence type="ECO:0000256" key="3">
    <source>
        <dbReference type="ARBA" id="ARBA00004496"/>
    </source>
</evidence>
<evidence type="ECO:0000256" key="13">
    <source>
        <dbReference type="ARBA" id="ARBA00023102"/>
    </source>
</evidence>
<dbReference type="SUPFAM" id="SSF141734">
    <property type="entry name" value="HisI-like"/>
    <property type="match status" value="1"/>
</dbReference>
<dbReference type="UniPathway" id="UPA00031">
    <property type="reaction ID" value="UER00007"/>
</dbReference>
<dbReference type="Proteomes" id="UP000256599">
    <property type="component" value="Unassembled WGS sequence"/>
</dbReference>
<comment type="similarity">
    <text evidence="6 15">In the C-terminal section; belongs to the PRA-PH family.</text>
</comment>
<dbReference type="CDD" id="cd11534">
    <property type="entry name" value="NTP-PPase_HisIE_like"/>
    <property type="match status" value="1"/>
</dbReference>
<dbReference type="EC" id="3.6.1.31" evidence="15"/>
<dbReference type="RefSeq" id="WP_104700132.1">
    <property type="nucleotide sequence ID" value="NZ_FZPP01000021.1"/>
</dbReference>
<comment type="similarity">
    <text evidence="7 15">In the N-terminal section; belongs to the PRA-CH family.</text>
</comment>
<dbReference type="Gene3D" id="3.10.20.810">
    <property type="entry name" value="Phosphoribosyl-AMP cyclohydrolase"/>
    <property type="match status" value="1"/>
</dbReference>
<comment type="pathway">
    <text evidence="4 15">Amino-acid biosynthesis; L-histidine biosynthesis; L-histidine from 5-phospho-alpha-D-ribose 1-diphosphate: step 3/9.</text>
</comment>
<dbReference type="PANTHER" id="PTHR42945">
    <property type="entry name" value="HISTIDINE BIOSYNTHESIS BIFUNCTIONAL PROTEIN"/>
    <property type="match status" value="1"/>
</dbReference>
<evidence type="ECO:0000256" key="4">
    <source>
        <dbReference type="ARBA" id="ARBA00005169"/>
    </source>
</evidence>
<evidence type="ECO:0000256" key="15">
    <source>
        <dbReference type="HAMAP-Rule" id="MF_01019"/>
    </source>
</evidence>
<dbReference type="AlphaFoldDB" id="A0A3D8I5I2"/>
<dbReference type="InterPro" id="IPR038019">
    <property type="entry name" value="PRib_AMP_CycHydrolase_sf"/>
</dbReference>
<comment type="catalytic activity">
    <reaction evidence="1 15">
        <text>1-(5-phospho-beta-D-ribosyl)-5'-AMP + H2O = 1-(5-phospho-beta-D-ribosyl)-5-[(5-phospho-beta-D-ribosylamino)methylideneamino]imidazole-4-carboxamide</text>
        <dbReference type="Rhea" id="RHEA:20049"/>
        <dbReference type="ChEBI" id="CHEBI:15377"/>
        <dbReference type="ChEBI" id="CHEBI:58435"/>
        <dbReference type="ChEBI" id="CHEBI:59457"/>
        <dbReference type="EC" id="3.5.4.19"/>
    </reaction>
</comment>
<feature type="domain" description="Phosphoribosyl-AMP cyclohydrolase" evidence="16">
    <location>
        <begin position="30"/>
        <end position="103"/>
    </location>
</feature>
<evidence type="ECO:0000313" key="17">
    <source>
        <dbReference type="EMBL" id="RDU59821.1"/>
    </source>
</evidence>
<protein>
    <recommendedName>
        <fullName evidence="15">Histidine biosynthesis bifunctional protein HisIE</fullName>
    </recommendedName>
    <domain>
        <recommendedName>
            <fullName evidence="15">Phosphoribosyl-AMP cyclohydrolase</fullName>
            <shortName evidence="15">PRA-CH</shortName>
            <ecNumber evidence="15">3.5.4.19</ecNumber>
        </recommendedName>
    </domain>
    <domain>
        <recommendedName>
            <fullName evidence="15">Phosphoribosyl-ATP pyrophosphatase</fullName>
            <shortName evidence="15">PRA-PH</shortName>
            <ecNumber evidence="15">3.6.1.31</ecNumber>
        </recommendedName>
    </domain>
</protein>
<evidence type="ECO:0000256" key="2">
    <source>
        <dbReference type="ARBA" id="ARBA00001460"/>
    </source>
</evidence>
<dbReference type="SUPFAM" id="SSF101386">
    <property type="entry name" value="all-alpha NTP pyrophosphatases"/>
    <property type="match status" value="1"/>
</dbReference>
<dbReference type="Gene3D" id="1.10.287.1080">
    <property type="entry name" value="MazG-like"/>
    <property type="match status" value="1"/>
</dbReference>
<feature type="region of interest" description="Phosphoribosyl-AMP cyclohydrolase" evidence="15">
    <location>
        <begin position="1"/>
        <end position="126"/>
    </location>
</feature>
<comment type="catalytic activity">
    <reaction evidence="2 15">
        <text>1-(5-phospho-beta-D-ribosyl)-ATP + H2O = 1-(5-phospho-beta-D-ribosyl)-5'-AMP + diphosphate + H(+)</text>
        <dbReference type="Rhea" id="RHEA:22828"/>
        <dbReference type="ChEBI" id="CHEBI:15377"/>
        <dbReference type="ChEBI" id="CHEBI:15378"/>
        <dbReference type="ChEBI" id="CHEBI:33019"/>
        <dbReference type="ChEBI" id="CHEBI:59457"/>
        <dbReference type="ChEBI" id="CHEBI:73183"/>
        <dbReference type="EC" id="3.6.1.31"/>
    </reaction>
</comment>
<dbReference type="GO" id="GO:0000105">
    <property type="term" value="P:L-histidine biosynthetic process"/>
    <property type="evidence" value="ECO:0007669"/>
    <property type="project" value="UniProtKB-UniRule"/>
</dbReference>
<evidence type="ECO:0000256" key="10">
    <source>
        <dbReference type="ARBA" id="ARBA00022741"/>
    </source>
</evidence>
<evidence type="ECO:0000256" key="1">
    <source>
        <dbReference type="ARBA" id="ARBA00000024"/>
    </source>
</evidence>
<comment type="caution">
    <text evidence="17">The sequence shown here is derived from an EMBL/GenBank/DDBJ whole genome shotgun (WGS) entry which is preliminary data.</text>
</comment>
<dbReference type="EC" id="3.5.4.19" evidence="15"/>
<dbReference type="Pfam" id="PF01503">
    <property type="entry name" value="PRA-PH"/>
    <property type="match status" value="1"/>
</dbReference>
<dbReference type="NCBIfam" id="TIGR03188">
    <property type="entry name" value="histidine_hisI"/>
    <property type="match status" value="1"/>
</dbReference>
<evidence type="ECO:0000256" key="14">
    <source>
        <dbReference type="ARBA" id="ARBA00023268"/>
    </source>
</evidence>
<evidence type="ECO:0000256" key="8">
    <source>
        <dbReference type="ARBA" id="ARBA00022490"/>
    </source>
</evidence>
<proteinExistence type="inferred from homology"/>
<keyword evidence="13 15" id="KW-0368">Histidine biosynthesis</keyword>
<dbReference type="InterPro" id="IPR023019">
    <property type="entry name" value="His_synth_HisIE"/>
</dbReference>
<dbReference type="GO" id="GO:0004636">
    <property type="term" value="F:phosphoribosyl-ATP diphosphatase activity"/>
    <property type="evidence" value="ECO:0007669"/>
    <property type="project" value="UniProtKB-UniRule"/>
</dbReference>
<dbReference type="GO" id="GO:0005737">
    <property type="term" value="C:cytoplasm"/>
    <property type="evidence" value="ECO:0007669"/>
    <property type="project" value="UniProtKB-SubCell"/>
</dbReference>
<dbReference type="NCBIfam" id="NF001611">
    <property type="entry name" value="PRK00400.1-3"/>
    <property type="match status" value="1"/>
</dbReference>
<gene>
    <name evidence="15" type="primary">hisI</name>
    <name evidence="15" type="synonym">hisIE</name>
    <name evidence="17" type="ORF">CQA63_05240</name>
</gene>
<dbReference type="FunFam" id="3.10.20.810:FF:000001">
    <property type="entry name" value="Histidine biosynthesis bifunctional protein HisIE"/>
    <property type="match status" value="1"/>
</dbReference>
<dbReference type="NCBIfam" id="NF000768">
    <property type="entry name" value="PRK00051.1"/>
    <property type="match status" value="1"/>
</dbReference>
<keyword evidence="8 15" id="KW-0963">Cytoplasm</keyword>
<evidence type="ECO:0000256" key="9">
    <source>
        <dbReference type="ARBA" id="ARBA00022605"/>
    </source>
</evidence>
<reference evidence="17 18" key="1">
    <citation type="submission" date="2018-04" db="EMBL/GenBank/DDBJ databases">
        <title>Novel Campyloabacter and Helicobacter Species and Strains.</title>
        <authorList>
            <person name="Mannion A.J."/>
            <person name="Shen Z."/>
            <person name="Fox J.G."/>
        </authorList>
    </citation>
    <scope>NUCLEOTIDE SEQUENCE [LARGE SCALE GENOMIC DNA]</scope>
    <source>
        <strain evidence="17 18">MIT 98-6070</strain>
    </source>
</reference>
<evidence type="ECO:0000256" key="12">
    <source>
        <dbReference type="ARBA" id="ARBA00022840"/>
    </source>
</evidence>
<dbReference type="HAMAP" id="MF_01021">
    <property type="entry name" value="HisI"/>
    <property type="match status" value="1"/>
</dbReference>
<dbReference type="OrthoDB" id="9795769at2"/>
<dbReference type="NCBIfam" id="NF002747">
    <property type="entry name" value="PRK02759.1"/>
    <property type="match status" value="1"/>
</dbReference>
<dbReference type="EMBL" id="NXLR01000008">
    <property type="protein sequence ID" value="RDU59821.1"/>
    <property type="molecule type" value="Genomic_DNA"/>
</dbReference>
<keyword evidence="10 15" id="KW-0547">Nucleotide-binding</keyword>
<keyword evidence="18" id="KW-1185">Reference proteome</keyword>
<evidence type="ECO:0000256" key="6">
    <source>
        <dbReference type="ARBA" id="ARBA00007731"/>
    </source>
</evidence>
<sequence>MQDVLSAIDWAKNGLIPTIAQDQESKQVLMLAYSSKESLQLSLQTHIAHYFSRSKQRIWQKGEQSGHTQHIKEVFLDCDNDSLVFMVEQVGVACHTGEKSCFFKQISLTDNTLTDSPPLKHGIYHILDELYHTIQSRKGGDISHSYSALLLAKGVNTIGKKIIEEAGELCFALKDNEQKAIIYECADLLYHMLVGLALANISPELILQELQRRTHQSGIEEKASRTSP</sequence>
<keyword evidence="14 15" id="KW-0511">Multifunctional enzyme</keyword>
<dbReference type="PANTHER" id="PTHR42945:SF1">
    <property type="entry name" value="HISTIDINE BIOSYNTHESIS BIFUNCTIONAL PROTEIN HIS7"/>
    <property type="match status" value="1"/>
</dbReference>
<dbReference type="InterPro" id="IPR008179">
    <property type="entry name" value="HisE"/>
</dbReference>
<organism evidence="17 18">
    <name type="scientific">Helicobacter marmotae</name>
    <dbReference type="NCBI Taxonomy" id="152490"/>
    <lineage>
        <taxon>Bacteria</taxon>
        <taxon>Pseudomonadati</taxon>
        <taxon>Campylobacterota</taxon>
        <taxon>Epsilonproteobacteria</taxon>
        <taxon>Campylobacterales</taxon>
        <taxon>Helicobacteraceae</taxon>
        <taxon>Helicobacter</taxon>
    </lineage>
</organism>
<evidence type="ECO:0000259" key="16">
    <source>
        <dbReference type="Pfam" id="PF01502"/>
    </source>
</evidence>
<keyword evidence="9 15" id="KW-0028">Amino-acid biosynthesis</keyword>
<evidence type="ECO:0000256" key="11">
    <source>
        <dbReference type="ARBA" id="ARBA00022801"/>
    </source>
</evidence>
<dbReference type="GO" id="GO:0004635">
    <property type="term" value="F:phosphoribosyl-AMP cyclohydrolase activity"/>
    <property type="evidence" value="ECO:0007669"/>
    <property type="project" value="UniProtKB-UniRule"/>
</dbReference>
<dbReference type="InterPro" id="IPR021130">
    <property type="entry name" value="PRib-ATP_PPHydrolase-like"/>
</dbReference>